<name>A0A5J4PIY1_9ZZZZ</name>
<reference evidence="4" key="1">
    <citation type="submission" date="2019-03" db="EMBL/GenBank/DDBJ databases">
        <title>Single cell metagenomics reveals metabolic interactions within the superorganism composed of flagellate Streblomastix strix and complex community of Bacteroidetes bacteria on its surface.</title>
        <authorList>
            <person name="Treitli S.C."/>
            <person name="Kolisko M."/>
            <person name="Husnik F."/>
            <person name="Keeling P."/>
            <person name="Hampl V."/>
        </authorList>
    </citation>
    <scope>NUCLEOTIDE SEQUENCE</scope>
    <source>
        <strain evidence="4">STM</strain>
    </source>
</reference>
<accession>A0A5J4PIY1</accession>
<dbReference type="EMBL" id="SNRY01008295">
    <property type="protein sequence ID" value="KAA6308800.1"/>
    <property type="molecule type" value="Genomic_DNA"/>
</dbReference>
<feature type="domain" description="UVR" evidence="3">
    <location>
        <begin position="39"/>
        <end position="74"/>
    </location>
</feature>
<evidence type="ECO:0000256" key="2">
    <source>
        <dbReference type="SAM" id="MobiDB-lite"/>
    </source>
</evidence>
<dbReference type="SUPFAM" id="SSF46600">
    <property type="entry name" value="C-terminal UvrC-binding domain of UvrB"/>
    <property type="match status" value="1"/>
</dbReference>
<sequence length="78" mass="9086">VFNTHEESLSGSQKAYVEPEKPNIAADPIVQYMSKAQLEKSIERTRRLMRDAAKKMEFIEAAQHRDELLKLEELLKEK</sequence>
<dbReference type="PROSITE" id="PS50151">
    <property type="entry name" value="UVR"/>
    <property type="match status" value="1"/>
</dbReference>
<dbReference type="Pfam" id="PF02151">
    <property type="entry name" value="UVR"/>
    <property type="match status" value="1"/>
</dbReference>
<evidence type="ECO:0000256" key="1">
    <source>
        <dbReference type="SAM" id="Coils"/>
    </source>
</evidence>
<protein>
    <submittedName>
        <fullName evidence="4">UvrABC system protein B</fullName>
    </submittedName>
</protein>
<dbReference type="InterPro" id="IPR001943">
    <property type="entry name" value="UVR_dom"/>
</dbReference>
<feature type="region of interest" description="Disordered" evidence="2">
    <location>
        <begin position="1"/>
        <end position="20"/>
    </location>
</feature>
<organism evidence="4">
    <name type="scientific">termite gut metagenome</name>
    <dbReference type="NCBI Taxonomy" id="433724"/>
    <lineage>
        <taxon>unclassified sequences</taxon>
        <taxon>metagenomes</taxon>
        <taxon>organismal metagenomes</taxon>
    </lineage>
</organism>
<keyword evidence="1" id="KW-0175">Coiled coil</keyword>
<proteinExistence type="predicted"/>
<evidence type="ECO:0000313" key="4">
    <source>
        <dbReference type="EMBL" id="KAA6308800.1"/>
    </source>
</evidence>
<evidence type="ECO:0000259" key="3">
    <source>
        <dbReference type="PROSITE" id="PS50151"/>
    </source>
</evidence>
<gene>
    <name evidence="4" type="ORF">EZS27_039598</name>
</gene>
<comment type="caution">
    <text evidence="4">The sequence shown here is derived from an EMBL/GenBank/DDBJ whole genome shotgun (WGS) entry which is preliminary data.</text>
</comment>
<feature type="coiled-coil region" evidence="1">
    <location>
        <begin position="35"/>
        <end position="62"/>
    </location>
</feature>
<dbReference type="AlphaFoldDB" id="A0A5J4PIY1"/>
<dbReference type="Gene3D" id="4.10.860.10">
    <property type="entry name" value="UVR domain"/>
    <property type="match status" value="1"/>
</dbReference>
<dbReference type="InterPro" id="IPR036876">
    <property type="entry name" value="UVR_dom_sf"/>
</dbReference>
<feature type="non-terminal residue" evidence="4">
    <location>
        <position position="1"/>
    </location>
</feature>